<dbReference type="GO" id="GO:0016829">
    <property type="term" value="F:lyase activity"/>
    <property type="evidence" value="ECO:0007669"/>
    <property type="project" value="UniProtKB-KW"/>
</dbReference>
<dbReference type="SMART" id="SM00267">
    <property type="entry name" value="GGDEF"/>
    <property type="match status" value="1"/>
</dbReference>
<keyword evidence="5" id="KW-1185">Reference proteome</keyword>
<dbReference type="InterPro" id="IPR043128">
    <property type="entry name" value="Rev_trsase/Diguanyl_cyclase"/>
</dbReference>
<dbReference type="CDD" id="cd01949">
    <property type="entry name" value="GGDEF"/>
    <property type="match status" value="1"/>
</dbReference>
<dbReference type="InterPro" id="IPR052155">
    <property type="entry name" value="Biofilm_reg_signaling"/>
</dbReference>
<dbReference type="PANTHER" id="PTHR44757">
    <property type="entry name" value="DIGUANYLATE CYCLASE DGCP"/>
    <property type="match status" value="1"/>
</dbReference>
<dbReference type="Pfam" id="PF00990">
    <property type="entry name" value="GGDEF"/>
    <property type="match status" value="1"/>
</dbReference>
<gene>
    <name evidence="4" type="ORF">chiPu_0033197</name>
</gene>
<dbReference type="PROSITE" id="PS50883">
    <property type="entry name" value="EAL"/>
    <property type="match status" value="1"/>
</dbReference>
<feature type="non-terminal residue" evidence="4">
    <location>
        <position position="167"/>
    </location>
</feature>
<protein>
    <recommendedName>
        <fullName evidence="6">GGDEF domain-containing protein</fullName>
    </recommendedName>
</protein>
<name>A0A401U1U4_CHIPU</name>
<evidence type="ECO:0000259" key="2">
    <source>
        <dbReference type="PROSITE" id="PS50883"/>
    </source>
</evidence>
<dbReference type="Gene3D" id="3.30.70.270">
    <property type="match status" value="1"/>
</dbReference>
<dbReference type="EMBL" id="BEZZ01256836">
    <property type="protein sequence ID" value="GCC48877.1"/>
    <property type="molecule type" value="Genomic_DNA"/>
</dbReference>
<evidence type="ECO:0000313" key="4">
    <source>
        <dbReference type="EMBL" id="GCC48877.1"/>
    </source>
</evidence>
<feature type="domain" description="GGDEF" evidence="3">
    <location>
        <begin position="4"/>
        <end position="137"/>
    </location>
</feature>
<dbReference type="PANTHER" id="PTHR44757:SF2">
    <property type="entry name" value="BIOFILM ARCHITECTURE MAINTENANCE PROTEIN MBAA"/>
    <property type="match status" value="1"/>
</dbReference>
<dbReference type="PROSITE" id="PS50887">
    <property type="entry name" value="GGDEF"/>
    <property type="match status" value="1"/>
</dbReference>
<dbReference type="OMA" id="DAYKMEF"/>
<comment type="caution">
    <text evidence="4">The sequence shown here is derived from an EMBL/GenBank/DDBJ whole genome shotgun (WGS) entry which is preliminary data.</text>
</comment>
<reference evidence="4 5" key="1">
    <citation type="journal article" date="2018" name="Nat. Ecol. Evol.">
        <title>Shark genomes provide insights into elasmobranch evolution and the origin of vertebrates.</title>
        <authorList>
            <person name="Hara Y"/>
            <person name="Yamaguchi K"/>
            <person name="Onimaru K"/>
            <person name="Kadota M"/>
            <person name="Koyanagi M"/>
            <person name="Keeley SD"/>
            <person name="Tatsumi K"/>
            <person name="Tanaka K"/>
            <person name="Motone F"/>
            <person name="Kageyama Y"/>
            <person name="Nozu R"/>
            <person name="Adachi N"/>
            <person name="Nishimura O"/>
            <person name="Nakagawa R"/>
            <person name="Tanegashima C"/>
            <person name="Kiyatake I"/>
            <person name="Matsumoto R"/>
            <person name="Murakumo K"/>
            <person name="Nishida K"/>
            <person name="Terakita A"/>
            <person name="Kuratani S"/>
            <person name="Sato K"/>
            <person name="Hyodo S Kuraku.S."/>
        </authorList>
    </citation>
    <scope>NUCLEOTIDE SEQUENCE [LARGE SCALE GENOMIC DNA]</scope>
</reference>
<dbReference type="OrthoDB" id="19824at2759"/>
<sequence length="167" mass="18846">MPNLRPTLMVIDLDRFKQVNDSVGIAVGDSILLTLARRLTRILKPQDTLARMAGDQFGLILLSEQDPARITNFAETIRKTIRAPIAFNDREIFLTASIGLALSDPAAPLTDEIIKDAELAMYHSKRIGGDRIDVYKPAMRARKTDRLTLESDLRRAIERQEITILYQ</sequence>
<dbReference type="InterPro" id="IPR029787">
    <property type="entry name" value="Nucleotide_cyclase"/>
</dbReference>
<proteinExistence type="predicted"/>
<dbReference type="SUPFAM" id="SSF55073">
    <property type="entry name" value="Nucleotide cyclase"/>
    <property type="match status" value="1"/>
</dbReference>
<organism evidence="4 5">
    <name type="scientific">Chiloscyllium punctatum</name>
    <name type="common">Brownbanded bambooshark</name>
    <name type="synonym">Hemiscyllium punctatum</name>
    <dbReference type="NCBI Taxonomy" id="137246"/>
    <lineage>
        <taxon>Eukaryota</taxon>
        <taxon>Metazoa</taxon>
        <taxon>Chordata</taxon>
        <taxon>Craniata</taxon>
        <taxon>Vertebrata</taxon>
        <taxon>Chondrichthyes</taxon>
        <taxon>Elasmobranchii</taxon>
        <taxon>Galeomorphii</taxon>
        <taxon>Galeoidea</taxon>
        <taxon>Orectolobiformes</taxon>
        <taxon>Hemiscylliidae</taxon>
        <taxon>Chiloscyllium</taxon>
    </lineage>
</organism>
<evidence type="ECO:0000259" key="3">
    <source>
        <dbReference type="PROSITE" id="PS50887"/>
    </source>
</evidence>
<evidence type="ECO:0000256" key="1">
    <source>
        <dbReference type="ARBA" id="ARBA00023239"/>
    </source>
</evidence>
<feature type="domain" description="EAL" evidence="2">
    <location>
        <begin position="146"/>
        <end position="167"/>
    </location>
</feature>
<dbReference type="InterPro" id="IPR001633">
    <property type="entry name" value="EAL_dom"/>
</dbReference>
<dbReference type="NCBIfam" id="TIGR00254">
    <property type="entry name" value="GGDEF"/>
    <property type="match status" value="1"/>
</dbReference>
<evidence type="ECO:0008006" key="6">
    <source>
        <dbReference type="Google" id="ProtNLM"/>
    </source>
</evidence>
<dbReference type="InterPro" id="IPR000160">
    <property type="entry name" value="GGDEF_dom"/>
</dbReference>
<dbReference type="AlphaFoldDB" id="A0A401U1U4"/>
<keyword evidence="1" id="KW-0456">Lyase</keyword>
<accession>A0A401U1U4</accession>
<dbReference type="Proteomes" id="UP000287033">
    <property type="component" value="Unassembled WGS sequence"/>
</dbReference>
<evidence type="ECO:0000313" key="5">
    <source>
        <dbReference type="Proteomes" id="UP000287033"/>
    </source>
</evidence>
<dbReference type="STRING" id="137246.A0A401U1U4"/>